<evidence type="ECO:0000313" key="1">
    <source>
        <dbReference type="EMBL" id="KAH7929243.1"/>
    </source>
</evidence>
<gene>
    <name evidence="1" type="ORF">BV22DRAFT_138322</name>
</gene>
<protein>
    <submittedName>
        <fullName evidence="1">Uncharacterized protein</fullName>
    </submittedName>
</protein>
<keyword evidence="2" id="KW-1185">Reference proteome</keyword>
<evidence type="ECO:0000313" key="2">
    <source>
        <dbReference type="Proteomes" id="UP000790709"/>
    </source>
</evidence>
<proteinExistence type="predicted"/>
<dbReference type="EMBL" id="MU266343">
    <property type="protein sequence ID" value="KAH7929243.1"/>
    <property type="molecule type" value="Genomic_DNA"/>
</dbReference>
<accession>A0ACB8BX85</accession>
<organism evidence="1 2">
    <name type="scientific">Leucogyrophana mollusca</name>
    <dbReference type="NCBI Taxonomy" id="85980"/>
    <lineage>
        <taxon>Eukaryota</taxon>
        <taxon>Fungi</taxon>
        <taxon>Dikarya</taxon>
        <taxon>Basidiomycota</taxon>
        <taxon>Agaricomycotina</taxon>
        <taxon>Agaricomycetes</taxon>
        <taxon>Agaricomycetidae</taxon>
        <taxon>Boletales</taxon>
        <taxon>Boletales incertae sedis</taxon>
        <taxon>Leucogyrophana</taxon>
    </lineage>
</organism>
<dbReference type="Proteomes" id="UP000790709">
    <property type="component" value="Unassembled WGS sequence"/>
</dbReference>
<sequence>MTIPLPSTKSLIHRARIAHLITPLKRTRPKTPFYVLAAHRIPTLWSLYRGLLRHALSENTKFRVRMLFRMNRRTTNAQAAQEQLAMGHKWLDIFLKAKEGDSKLNAVLTRYDRMIGAKRDKEEWKLRIRDAFEWQDKLLHRPIFKGSFIRPTLYNTLLPRLSPQPKAISAMIFKRRTARARRYDIKERLQSWTDDLRHESMFEAALVGGRDRVYSGALNEWEQPIRQRQRAIHDTFMRDTARERSPYPTNLLRAGKQARRDKILNKTREREREARGEVLTSTIKRRRTGPPAHVLETMTAQQRILDRAVRAPGEVGYVAIAKMRRGMKLKHPEKWKRELGSDVQRTELGQVESQIRVENERRRDRSDEAERMCVRRS</sequence>
<comment type="caution">
    <text evidence="1">The sequence shown here is derived from an EMBL/GenBank/DDBJ whole genome shotgun (WGS) entry which is preliminary data.</text>
</comment>
<name>A0ACB8BX85_9AGAM</name>
<reference evidence="1" key="1">
    <citation type="journal article" date="2021" name="New Phytol.">
        <title>Evolutionary innovations through gain and loss of genes in the ectomycorrhizal Boletales.</title>
        <authorList>
            <person name="Wu G."/>
            <person name="Miyauchi S."/>
            <person name="Morin E."/>
            <person name="Kuo A."/>
            <person name="Drula E."/>
            <person name="Varga T."/>
            <person name="Kohler A."/>
            <person name="Feng B."/>
            <person name="Cao Y."/>
            <person name="Lipzen A."/>
            <person name="Daum C."/>
            <person name="Hundley H."/>
            <person name="Pangilinan J."/>
            <person name="Johnson J."/>
            <person name="Barry K."/>
            <person name="LaButti K."/>
            <person name="Ng V."/>
            <person name="Ahrendt S."/>
            <person name="Min B."/>
            <person name="Choi I.G."/>
            <person name="Park H."/>
            <person name="Plett J.M."/>
            <person name="Magnuson J."/>
            <person name="Spatafora J.W."/>
            <person name="Nagy L.G."/>
            <person name="Henrissat B."/>
            <person name="Grigoriev I.V."/>
            <person name="Yang Z.L."/>
            <person name="Xu J."/>
            <person name="Martin F.M."/>
        </authorList>
    </citation>
    <scope>NUCLEOTIDE SEQUENCE</scope>
    <source>
        <strain evidence="1">KUC20120723A-06</strain>
    </source>
</reference>